<reference evidence="4" key="1">
    <citation type="submission" date="2017-02" db="UniProtKB">
        <authorList>
            <consortium name="WormBaseParasite"/>
        </authorList>
    </citation>
    <scope>IDENTIFICATION</scope>
</reference>
<dbReference type="GO" id="GO:0046983">
    <property type="term" value="F:protein dimerization activity"/>
    <property type="evidence" value="ECO:0007669"/>
    <property type="project" value="InterPro"/>
</dbReference>
<evidence type="ECO:0000259" key="1">
    <source>
        <dbReference type="PROSITE" id="PS50888"/>
    </source>
</evidence>
<protein>
    <submittedName>
        <fullName evidence="4">BHLH domain-containing protein</fullName>
    </submittedName>
</protein>
<dbReference type="SUPFAM" id="SSF47459">
    <property type="entry name" value="HLH, helix-loop-helix DNA-binding domain"/>
    <property type="match status" value="1"/>
</dbReference>
<dbReference type="EMBL" id="UYYF01000273">
    <property type="protein sequence ID" value="VDM97434.1"/>
    <property type="molecule type" value="Genomic_DNA"/>
</dbReference>
<proteinExistence type="predicted"/>
<dbReference type="InterPro" id="IPR011598">
    <property type="entry name" value="bHLH_dom"/>
</dbReference>
<reference evidence="2 3" key="2">
    <citation type="submission" date="2018-11" db="EMBL/GenBank/DDBJ databases">
        <authorList>
            <consortium name="Pathogen Informatics"/>
        </authorList>
    </citation>
    <scope>NUCLEOTIDE SEQUENCE [LARGE SCALE GENOMIC DNA]</scope>
</reference>
<dbReference type="OrthoDB" id="10067827at2759"/>
<accession>A0A0N5CNN6</accession>
<dbReference type="Pfam" id="PF00010">
    <property type="entry name" value="HLH"/>
    <property type="match status" value="1"/>
</dbReference>
<dbReference type="STRING" id="103827.A0A0N5CNN6"/>
<sequence>MIPCYPINRKMSKHEILRGAIRYLQILEYLLGMRSSFV</sequence>
<evidence type="ECO:0000313" key="4">
    <source>
        <dbReference type="WBParaSite" id="TCLT_0000180201-mRNA-1"/>
    </source>
</evidence>
<name>A0A0N5CNN6_THECL</name>
<evidence type="ECO:0000313" key="2">
    <source>
        <dbReference type="EMBL" id="VDM97434.1"/>
    </source>
</evidence>
<dbReference type="Gene3D" id="4.10.280.10">
    <property type="entry name" value="Helix-loop-helix DNA-binding domain"/>
    <property type="match status" value="1"/>
</dbReference>
<dbReference type="AlphaFoldDB" id="A0A0N5CNN6"/>
<evidence type="ECO:0000313" key="3">
    <source>
        <dbReference type="Proteomes" id="UP000276776"/>
    </source>
</evidence>
<dbReference type="WBParaSite" id="TCLT_0000180201-mRNA-1">
    <property type="protein sequence ID" value="TCLT_0000180201-mRNA-1"/>
    <property type="gene ID" value="TCLT_0000180201"/>
</dbReference>
<keyword evidence="3" id="KW-1185">Reference proteome</keyword>
<dbReference type="InterPro" id="IPR036638">
    <property type="entry name" value="HLH_DNA-bd_sf"/>
</dbReference>
<gene>
    <name evidence="2" type="ORF">TCLT_LOCUS1803</name>
</gene>
<dbReference type="Proteomes" id="UP000276776">
    <property type="component" value="Unassembled WGS sequence"/>
</dbReference>
<feature type="domain" description="BHLH" evidence="1">
    <location>
        <begin position="1"/>
        <end position="27"/>
    </location>
</feature>
<dbReference type="PROSITE" id="PS50888">
    <property type="entry name" value="BHLH"/>
    <property type="match status" value="1"/>
</dbReference>
<organism evidence="4">
    <name type="scientific">Thelazia callipaeda</name>
    <name type="common">Oriental eyeworm</name>
    <name type="synonym">Parasitic nematode</name>
    <dbReference type="NCBI Taxonomy" id="103827"/>
    <lineage>
        <taxon>Eukaryota</taxon>
        <taxon>Metazoa</taxon>
        <taxon>Ecdysozoa</taxon>
        <taxon>Nematoda</taxon>
        <taxon>Chromadorea</taxon>
        <taxon>Rhabditida</taxon>
        <taxon>Spirurina</taxon>
        <taxon>Spiruromorpha</taxon>
        <taxon>Thelazioidea</taxon>
        <taxon>Thelaziidae</taxon>
        <taxon>Thelazia</taxon>
    </lineage>
</organism>